<name>A0A1R3G986_COCAP</name>
<dbReference type="Pfam" id="PF07333">
    <property type="entry name" value="SLR1-BP"/>
    <property type="match status" value="1"/>
</dbReference>
<dbReference type="InterPro" id="IPR036291">
    <property type="entry name" value="NAD(P)-bd_dom_sf"/>
</dbReference>
<comment type="similarity">
    <text evidence="1">Belongs to the DEFL family.</text>
</comment>
<dbReference type="GO" id="GO:0050832">
    <property type="term" value="P:defense response to fungus"/>
    <property type="evidence" value="ECO:0007669"/>
    <property type="project" value="UniProtKB-KW"/>
</dbReference>
<evidence type="ECO:0000256" key="1">
    <source>
        <dbReference type="ARBA" id="ARBA00006722"/>
    </source>
</evidence>
<proteinExistence type="inferred from homology"/>
<comment type="caution">
    <text evidence="8">The sequence shown here is derived from an EMBL/GenBank/DDBJ whole genome shotgun (WGS) entry which is preliminary data.</text>
</comment>
<dbReference type="GO" id="GO:0031640">
    <property type="term" value="P:killing of cells of another organism"/>
    <property type="evidence" value="ECO:0007669"/>
    <property type="project" value="UniProtKB-KW"/>
</dbReference>
<keyword evidence="5" id="KW-1015">Disulfide bond</keyword>
<keyword evidence="2" id="KW-0929">Antimicrobial</keyword>
<dbReference type="Gramene" id="OMO54580">
    <property type="protein sequence ID" value="OMO54580"/>
    <property type="gene ID" value="CCACVL1_27732"/>
</dbReference>
<dbReference type="AlphaFoldDB" id="A0A1R3G986"/>
<sequence>MAKLSRNIVMVLFATLLGTTLMMFKGVEGQEICHDVLKAPGNGICDAKSCKDQCAAKWNGSGLCSVKLGALTSVFILRSVSALNHGALGGDLYDHESLVSAIKQVDIVISTVGTYQLADQGRIIEAIREVGNVKVRCLQKLQAIV</sequence>
<dbReference type="STRING" id="210143.A0A1R3G986"/>
<keyword evidence="4" id="KW-0611">Plant defense</keyword>
<feature type="non-terminal residue" evidence="8">
    <location>
        <position position="145"/>
    </location>
</feature>
<evidence type="ECO:0000256" key="6">
    <source>
        <dbReference type="SAM" id="SignalP"/>
    </source>
</evidence>
<protein>
    <submittedName>
        <fullName evidence="8">NmrA-like protein</fullName>
    </submittedName>
</protein>
<dbReference type="Gene3D" id="3.40.50.720">
    <property type="entry name" value="NAD(P)-binding Rossmann-like Domain"/>
    <property type="match status" value="1"/>
</dbReference>
<evidence type="ECO:0000256" key="4">
    <source>
        <dbReference type="ARBA" id="ARBA00022821"/>
    </source>
</evidence>
<evidence type="ECO:0000313" key="9">
    <source>
        <dbReference type="Proteomes" id="UP000188268"/>
    </source>
</evidence>
<keyword evidence="9" id="KW-1185">Reference proteome</keyword>
<reference evidence="8 9" key="1">
    <citation type="submission" date="2013-09" db="EMBL/GenBank/DDBJ databases">
        <title>Corchorus capsularis genome sequencing.</title>
        <authorList>
            <person name="Alam M."/>
            <person name="Haque M.S."/>
            <person name="Islam M.S."/>
            <person name="Emdad E.M."/>
            <person name="Islam M.M."/>
            <person name="Ahmed B."/>
            <person name="Halim A."/>
            <person name="Hossen Q.M.M."/>
            <person name="Hossain M.Z."/>
            <person name="Ahmed R."/>
            <person name="Khan M.M."/>
            <person name="Islam R."/>
            <person name="Rashid M.M."/>
            <person name="Khan S.A."/>
            <person name="Rahman M.S."/>
            <person name="Alam M."/>
        </authorList>
    </citation>
    <scope>NUCLEOTIDE SEQUENCE [LARGE SCALE GENOMIC DNA]</scope>
    <source>
        <strain evidence="9">cv. CVL-1</strain>
        <tissue evidence="8">Whole seedling</tissue>
    </source>
</reference>
<feature type="domain" description="NmrA-like" evidence="7">
    <location>
        <begin position="88"/>
        <end position="134"/>
    </location>
</feature>
<evidence type="ECO:0000259" key="7">
    <source>
        <dbReference type="Pfam" id="PF05368"/>
    </source>
</evidence>
<keyword evidence="6" id="KW-0732">Signal</keyword>
<evidence type="ECO:0000313" key="8">
    <source>
        <dbReference type="EMBL" id="OMO54580.1"/>
    </source>
</evidence>
<dbReference type="InterPro" id="IPR008030">
    <property type="entry name" value="NmrA-like"/>
</dbReference>
<dbReference type="SUPFAM" id="SSF51735">
    <property type="entry name" value="NAD(P)-binding Rossmann-fold domains"/>
    <property type="match status" value="1"/>
</dbReference>
<feature type="signal peptide" evidence="6">
    <location>
        <begin position="1"/>
        <end position="29"/>
    </location>
</feature>
<dbReference type="PANTHER" id="PTHR43349:SF40">
    <property type="entry name" value="PHENYLCOUMARAN BENZYLIC ETHER REDUCTASE-LIKE PROTEIN FI1"/>
    <property type="match status" value="1"/>
</dbReference>
<dbReference type="Proteomes" id="UP000188268">
    <property type="component" value="Unassembled WGS sequence"/>
</dbReference>
<evidence type="ECO:0000256" key="2">
    <source>
        <dbReference type="ARBA" id="ARBA00022529"/>
    </source>
</evidence>
<evidence type="ECO:0000256" key="3">
    <source>
        <dbReference type="ARBA" id="ARBA00022577"/>
    </source>
</evidence>
<evidence type="ECO:0000256" key="5">
    <source>
        <dbReference type="ARBA" id="ARBA00023157"/>
    </source>
</evidence>
<dbReference type="OrthoDB" id="929580at2759"/>
<dbReference type="InterPro" id="IPR010851">
    <property type="entry name" value="DEFL"/>
</dbReference>
<feature type="chain" id="PRO_5012774323" evidence="6">
    <location>
        <begin position="30"/>
        <end position="145"/>
    </location>
</feature>
<dbReference type="Pfam" id="PF05368">
    <property type="entry name" value="NmrA"/>
    <property type="match status" value="1"/>
</dbReference>
<dbReference type="PANTHER" id="PTHR43349">
    <property type="entry name" value="PINORESINOL REDUCTASE-RELATED"/>
    <property type="match status" value="1"/>
</dbReference>
<accession>A0A1R3G986</accession>
<dbReference type="EMBL" id="AWWV01014930">
    <property type="protein sequence ID" value="OMO54580.1"/>
    <property type="molecule type" value="Genomic_DNA"/>
</dbReference>
<gene>
    <name evidence="8" type="ORF">CCACVL1_27732</name>
</gene>
<keyword evidence="3" id="KW-0295">Fungicide</keyword>
<dbReference type="InterPro" id="IPR050608">
    <property type="entry name" value="NmrA-type/Isoflavone_red_sf"/>
</dbReference>
<organism evidence="8 9">
    <name type="scientific">Corchorus capsularis</name>
    <name type="common">Jute</name>
    <dbReference type="NCBI Taxonomy" id="210143"/>
    <lineage>
        <taxon>Eukaryota</taxon>
        <taxon>Viridiplantae</taxon>
        <taxon>Streptophyta</taxon>
        <taxon>Embryophyta</taxon>
        <taxon>Tracheophyta</taxon>
        <taxon>Spermatophyta</taxon>
        <taxon>Magnoliopsida</taxon>
        <taxon>eudicotyledons</taxon>
        <taxon>Gunneridae</taxon>
        <taxon>Pentapetalae</taxon>
        <taxon>rosids</taxon>
        <taxon>malvids</taxon>
        <taxon>Malvales</taxon>
        <taxon>Malvaceae</taxon>
        <taxon>Grewioideae</taxon>
        <taxon>Apeibeae</taxon>
        <taxon>Corchorus</taxon>
    </lineage>
</organism>